<reference evidence="2 3" key="1">
    <citation type="submission" date="2020-08" db="EMBL/GenBank/DDBJ databases">
        <title>Genomic Encyclopedia of Type Strains, Phase IV (KMG-IV): sequencing the most valuable type-strain genomes for metagenomic binning, comparative biology and taxonomic classification.</title>
        <authorList>
            <person name="Goeker M."/>
        </authorList>
    </citation>
    <scope>NUCLEOTIDE SEQUENCE [LARGE SCALE GENOMIC DNA]</scope>
    <source>
        <strain evidence="2 3">DSM 14878</strain>
    </source>
</reference>
<dbReference type="EMBL" id="JACIDA010000001">
    <property type="protein sequence ID" value="MBB3870590.1"/>
    <property type="molecule type" value="Genomic_DNA"/>
</dbReference>
<feature type="transmembrane region" description="Helical" evidence="1">
    <location>
        <begin position="12"/>
        <end position="29"/>
    </location>
</feature>
<name>A0A7W6A2B9_9CAUL</name>
<gene>
    <name evidence="2" type="ORF">GGR11_000104</name>
</gene>
<evidence type="ECO:0000256" key="1">
    <source>
        <dbReference type="SAM" id="Phobius"/>
    </source>
</evidence>
<evidence type="ECO:0000313" key="3">
    <source>
        <dbReference type="Proteomes" id="UP000532936"/>
    </source>
</evidence>
<dbReference type="Proteomes" id="UP000532936">
    <property type="component" value="Unassembled WGS sequence"/>
</dbReference>
<keyword evidence="1" id="KW-0812">Transmembrane</keyword>
<comment type="caution">
    <text evidence="2">The sequence shown here is derived from an EMBL/GenBank/DDBJ whole genome shotgun (WGS) entry which is preliminary data.</text>
</comment>
<keyword evidence="1" id="KW-1133">Transmembrane helix</keyword>
<proteinExistence type="predicted"/>
<dbReference type="AlphaFoldDB" id="A0A7W6A2B9"/>
<sequence>MKSPLAKILIRTLVSSVLFGVLYGVYLTLSKAPDIPLTLFVVVSFYFAVTLLLERFVYPRFRL</sequence>
<dbReference type="RefSeq" id="WP_183194854.1">
    <property type="nucleotide sequence ID" value="NZ_JACIDA010000001.1"/>
</dbReference>
<protein>
    <submittedName>
        <fullName evidence="2">Uncharacterized protein</fullName>
    </submittedName>
</protein>
<organism evidence="2 3">
    <name type="scientific">Brevundimonas mediterranea</name>
    <dbReference type="NCBI Taxonomy" id="74329"/>
    <lineage>
        <taxon>Bacteria</taxon>
        <taxon>Pseudomonadati</taxon>
        <taxon>Pseudomonadota</taxon>
        <taxon>Alphaproteobacteria</taxon>
        <taxon>Caulobacterales</taxon>
        <taxon>Caulobacteraceae</taxon>
        <taxon>Brevundimonas</taxon>
    </lineage>
</organism>
<keyword evidence="1" id="KW-0472">Membrane</keyword>
<accession>A0A7W6A2B9</accession>
<evidence type="ECO:0000313" key="2">
    <source>
        <dbReference type="EMBL" id="MBB3870590.1"/>
    </source>
</evidence>
<feature type="transmembrane region" description="Helical" evidence="1">
    <location>
        <begin position="35"/>
        <end position="53"/>
    </location>
</feature>